<keyword evidence="5" id="KW-0732">Signal</keyword>
<feature type="signal peptide" evidence="5">
    <location>
        <begin position="1"/>
        <end position="18"/>
    </location>
</feature>
<keyword evidence="3" id="KW-0862">Zinc</keyword>
<dbReference type="InterPro" id="IPR052005">
    <property type="entry name" value="CDF_SLC30A"/>
</dbReference>
<evidence type="ECO:0000256" key="1">
    <source>
        <dbReference type="ARBA" id="ARBA00004127"/>
    </source>
</evidence>
<dbReference type="EMBL" id="UYWX01001596">
    <property type="protein sequence ID" value="VDM21333.1"/>
    <property type="molecule type" value="Genomic_DNA"/>
</dbReference>
<feature type="chain" id="PRO_5043132932" evidence="5">
    <location>
        <begin position="19"/>
        <end position="217"/>
    </location>
</feature>
<dbReference type="WBParaSite" id="TTAC_0000287101-mRNA-1">
    <property type="protein sequence ID" value="TTAC_0000287101-mRNA-1"/>
    <property type="gene ID" value="TTAC_0000287101"/>
</dbReference>
<protein>
    <submittedName>
        <fullName evidence="8">ABC transmembrane type-1 domain-containing protein</fullName>
    </submittedName>
</protein>
<gene>
    <name evidence="6" type="ORF">TTAC_LOCUS2856</name>
</gene>
<reference evidence="6 7" key="2">
    <citation type="submission" date="2018-11" db="EMBL/GenBank/DDBJ databases">
        <authorList>
            <consortium name="Pathogen Informatics"/>
        </authorList>
    </citation>
    <scope>NUCLEOTIDE SEQUENCE [LARGE SCALE GENOMIC DNA]</scope>
</reference>
<evidence type="ECO:0000256" key="3">
    <source>
        <dbReference type="ARBA" id="ARBA00022833"/>
    </source>
</evidence>
<name>A0A0R3WQ31_HYDTA</name>
<evidence type="ECO:0000313" key="6">
    <source>
        <dbReference type="EMBL" id="VDM21333.1"/>
    </source>
</evidence>
<dbReference type="PANTHER" id="PTHR46531">
    <property type="entry name" value="ZINC TRANSPORTER 6"/>
    <property type="match status" value="1"/>
</dbReference>
<keyword evidence="7" id="KW-1185">Reference proteome</keyword>
<organism evidence="8">
    <name type="scientific">Hydatigena taeniaeformis</name>
    <name type="common">Feline tapeworm</name>
    <name type="synonym">Taenia taeniaeformis</name>
    <dbReference type="NCBI Taxonomy" id="6205"/>
    <lineage>
        <taxon>Eukaryota</taxon>
        <taxon>Metazoa</taxon>
        <taxon>Spiralia</taxon>
        <taxon>Lophotrochozoa</taxon>
        <taxon>Platyhelminthes</taxon>
        <taxon>Cestoda</taxon>
        <taxon>Eucestoda</taxon>
        <taxon>Cyclophyllidea</taxon>
        <taxon>Taeniidae</taxon>
        <taxon>Hydatigera</taxon>
    </lineage>
</organism>
<evidence type="ECO:0000256" key="4">
    <source>
        <dbReference type="ARBA" id="ARBA00023065"/>
    </source>
</evidence>
<dbReference type="GO" id="GO:0006829">
    <property type="term" value="P:zinc ion transport"/>
    <property type="evidence" value="ECO:0007669"/>
    <property type="project" value="TreeGrafter"/>
</dbReference>
<evidence type="ECO:0000313" key="8">
    <source>
        <dbReference type="WBParaSite" id="TTAC_0000287101-mRNA-1"/>
    </source>
</evidence>
<accession>A0A0R3WQ31</accession>
<comment type="subcellular location">
    <subcellularLocation>
        <location evidence="1">Endomembrane system</location>
        <topology evidence="1">Multi-pass membrane protein</topology>
    </subcellularLocation>
</comment>
<dbReference type="PANTHER" id="PTHR46531:SF1">
    <property type="entry name" value="ZINC TRANSPORTER 6"/>
    <property type="match status" value="1"/>
</dbReference>
<evidence type="ECO:0000256" key="5">
    <source>
        <dbReference type="SAM" id="SignalP"/>
    </source>
</evidence>
<dbReference type="GO" id="GO:0005794">
    <property type="term" value="C:Golgi apparatus"/>
    <property type="evidence" value="ECO:0007669"/>
    <property type="project" value="TreeGrafter"/>
</dbReference>
<reference evidence="8" key="1">
    <citation type="submission" date="2017-02" db="UniProtKB">
        <authorList>
            <consortium name="WormBaseParasite"/>
        </authorList>
    </citation>
    <scope>IDENTIFICATION</scope>
</reference>
<keyword evidence="2" id="KW-0813">Transport</keyword>
<dbReference type="AlphaFoldDB" id="A0A0R3WQ31"/>
<dbReference type="OrthoDB" id="5382797at2759"/>
<evidence type="ECO:0000256" key="2">
    <source>
        <dbReference type="ARBA" id="ARBA00022448"/>
    </source>
</evidence>
<evidence type="ECO:0000313" key="7">
    <source>
        <dbReference type="Proteomes" id="UP000274429"/>
    </source>
</evidence>
<dbReference type="Proteomes" id="UP000274429">
    <property type="component" value="Unassembled WGS sequence"/>
</dbReference>
<dbReference type="STRING" id="6205.A0A0R3WQ31"/>
<proteinExistence type="predicted"/>
<keyword evidence="4" id="KW-0406">Ion transport</keyword>
<sequence length="217" mass="24206">MPWATLVCLGLHMTSIYSVANPAFTHVTQACVSILPLLQEQVADISRSLRSRIPALSRVLPPRMNPISLTGTFPDTVAAIVISLLLFNTMVPMILLQTTPPYLVTALDKALREASTLEGVLELRNEHFWTIGFGVLVGSLYVRVRRDASDQLVLAHVTKRLHPLVKHLTIQVHSLMLCLQLGFATNARRTCPKRNSLRIHTVLSVQMIDILKNRSFL</sequence>